<evidence type="ECO:0000313" key="1">
    <source>
        <dbReference type="EMBL" id="TKR88897.1"/>
    </source>
</evidence>
<reference evidence="1 2" key="1">
    <citation type="journal article" date="2015" name="Genome Biol.">
        <title>Comparative genomics of Steinernema reveals deeply conserved gene regulatory networks.</title>
        <authorList>
            <person name="Dillman A.R."/>
            <person name="Macchietto M."/>
            <person name="Porter C.F."/>
            <person name="Rogers A."/>
            <person name="Williams B."/>
            <person name="Antoshechkin I."/>
            <person name="Lee M.M."/>
            <person name="Goodwin Z."/>
            <person name="Lu X."/>
            <person name="Lewis E.E."/>
            <person name="Goodrich-Blair H."/>
            <person name="Stock S.P."/>
            <person name="Adams B.J."/>
            <person name="Sternberg P.W."/>
            <person name="Mortazavi A."/>
        </authorList>
    </citation>
    <scope>NUCLEOTIDE SEQUENCE [LARGE SCALE GENOMIC DNA]</scope>
    <source>
        <strain evidence="1 2">ALL</strain>
    </source>
</reference>
<dbReference type="Proteomes" id="UP000298663">
    <property type="component" value="Unassembled WGS sequence"/>
</dbReference>
<dbReference type="AlphaFoldDB" id="A0A4U5NYZ7"/>
<sequence length="283" mass="33826">MEYYNIDQRTPSLNCYFARDLWSPMLSLQEFVALDRRYTRVRSVFVRLPSMETRLHYMLEEERRKFAISESEVCKVAKVIKAMFGVQITNQFHVDKLVKPCQVYQNAMNNLYQGLKDKVYFQNLNLFYTGPESEQFLEYQVANAFKIDSITLTGTWKKPTFMVLKEAVKRPELAHIETVDDVYFKVDFDFVDSIVKKWTNDRNSKNLILQANLNKVVTEMPSRYKKEKPNPKKLPKQNFVEYSARHRTRRERIFVRIDKTMKVVLRYEKIKLVSKRSSVWSFF</sequence>
<name>A0A4U5NYZ7_STECR</name>
<gene>
    <name evidence="1" type="ORF">L596_013069</name>
</gene>
<dbReference type="EMBL" id="AZBU02000003">
    <property type="protein sequence ID" value="TKR88897.1"/>
    <property type="molecule type" value="Genomic_DNA"/>
</dbReference>
<reference evidence="1 2" key="2">
    <citation type="journal article" date="2019" name="G3 (Bethesda)">
        <title>Hybrid Assembly of the Genome of the Entomopathogenic Nematode Steinernema carpocapsae Identifies the X-Chromosome.</title>
        <authorList>
            <person name="Serra L."/>
            <person name="Macchietto M."/>
            <person name="Macias-Munoz A."/>
            <person name="McGill C.J."/>
            <person name="Rodriguez I.M."/>
            <person name="Rodriguez B."/>
            <person name="Murad R."/>
            <person name="Mortazavi A."/>
        </authorList>
    </citation>
    <scope>NUCLEOTIDE SEQUENCE [LARGE SCALE GENOMIC DNA]</scope>
    <source>
        <strain evidence="1 2">ALL</strain>
    </source>
</reference>
<protein>
    <submittedName>
        <fullName evidence="1">Uncharacterized protein</fullName>
    </submittedName>
</protein>
<accession>A0A4U5NYZ7</accession>
<keyword evidence="2" id="KW-1185">Reference proteome</keyword>
<comment type="caution">
    <text evidence="1">The sequence shown here is derived from an EMBL/GenBank/DDBJ whole genome shotgun (WGS) entry which is preliminary data.</text>
</comment>
<organism evidence="1 2">
    <name type="scientific">Steinernema carpocapsae</name>
    <name type="common">Entomopathogenic nematode</name>
    <dbReference type="NCBI Taxonomy" id="34508"/>
    <lineage>
        <taxon>Eukaryota</taxon>
        <taxon>Metazoa</taxon>
        <taxon>Ecdysozoa</taxon>
        <taxon>Nematoda</taxon>
        <taxon>Chromadorea</taxon>
        <taxon>Rhabditida</taxon>
        <taxon>Tylenchina</taxon>
        <taxon>Panagrolaimomorpha</taxon>
        <taxon>Strongyloidoidea</taxon>
        <taxon>Steinernematidae</taxon>
        <taxon>Steinernema</taxon>
    </lineage>
</organism>
<proteinExistence type="predicted"/>
<evidence type="ECO:0000313" key="2">
    <source>
        <dbReference type="Proteomes" id="UP000298663"/>
    </source>
</evidence>